<evidence type="ECO:0000256" key="4">
    <source>
        <dbReference type="ARBA" id="ARBA00022912"/>
    </source>
</evidence>
<protein>
    <recommendedName>
        <fullName evidence="2">protein-tyrosine-phosphatase</fullName>
        <ecNumber evidence="2">3.1.3.48</ecNumber>
    </recommendedName>
</protein>
<feature type="domain" description="Tyrosine specific protein phosphatases" evidence="6">
    <location>
        <begin position="59"/>
        <end position="121"/>
    </location>
</feature>
<dbReference type="PROSITE" id="PS50056">
    <property type="entry name" value="TYR_PHOSPHATASE_2"/>
    <property type="match status" value="1"/>
</dbReference>
<dbReference type="AlphaFoldDB" id="A0A1Y1HRT6"/>
<name>A0A1Y1HRT6_KLENI</name>
<keyword evidence="3" id="KW-0378">Hydrolase</keyword>
<comment type="similarity">
    <text evidence="1">Belongs to the protein-tyrosine phosphatase family. Non-receptor class dual specificity subfamily.</text>
</comment>
<dbReference type="GO" id="GO:0004725">
    <property type="term" value="F:protein tyrosine phosphatase activity"/>
    <property type="evidence" value="ECO:0007669"/>
    <property type="project" value="UniProtKB-EC"/>
</dbReference>
<dbReference type="OrthoDB" id="10252009at2759"/>
<dbReference type="InterPro" id="IPR016130">
    <property type="entry name" value="Tyr_Pase_AS"/>
</dbReference>
<dbReference type="SUPFAM" id="SSF52799">
    <property type="entry name" value="(Phosphotyrosine protein) phosphatases II"/>
    <property type="match status" value="1"/>
</dbReference>
<feature type="domain" description="Tyrosine-protein phosphatase" evidence="5">
    <location>
        <begin position="5"/>
        <end position="142"/>
    </location>
</feature>
<evidence type="ECO:0000313" key="8">
    <source>
        <dbReference type="Proteomes" id="UP000054558"/>
    </source>
</evidence>
<dbReference type="STRING" id="105231.A0A1Y1HRT6"/>
<evidence type="ECO:0000256" key="2">
    <source>
        <dbReference type="ARBA" id="ARBA00013064"/>
    </source>
</evidence>
<evidence type="ECO:0000259" key="5">
    <source>
        <dbReference type="PROSITE" id="PS50054"/>
    </source>
</evidence>
<dbReference type="InterPro" id="IPR020422">
    <property type="entry name" value="TYR_PHOSPHATASE_DUAL_dom"/>
</dbReference>
<dbReference type="InterPro" id="IPR000340">
    <property type="entry name" value="Dual-sp_phosphatase_cat-dom"/>
</dbReference>
<sequence>MMEAYPYEILPGLWIGNADVAKADDTRHQYSHVLNMAAGLEPLPYEQQQYLHIKLEDLDDITPHLDTIYAFVSSGMDHSGSVLVHCAMGKNRSAAACLAVLAKRRKISTQKALKYLQSKAPFARPALWFQQQVAAWLGESSPADGALAKFKQRLQLRKSGNAVDPMQLYYQQCLSSSVDISHSVPRRTRSRNSGSNGKSRQLWRYQLVNGLEQVLYDVFSQHLGVARAATAAMRLGNNFLGSLNYVWPAQATQLAVPRSEAGCARSLIGPLAARGSRACF</sequence>
<dbReference type="EMBL" id="DF236985">
    <property type="protein sequence ID" value="GAQ79701.1"/>
    <property type="molecule type" value="Genomic_DNA"/>
</dbReference>
<evidence type="ECO:0000259" key="6">
    <source>
        <dbReference type="PROSITE" id="PS50056"/>
    </source>
</evidence>
<reference evidence="7 8" key="1">
    <citation type="journal article" date="2014" name="Nat. Commun.">
        <title>Klebsormidium flaccidum genome reveals primary factors for plant terrestrial adaptation.</title>
        <authorList>
            <person name="Hori K."/>
            <person name="Maruyama F."/>
            <person name="Fujisawa T."/>
            <person name="Togashi T."/>
            <person name="Yamamoto N."/>
            <person name="Seo M."/>
            <person name="Sato S."/>
            <person name="Yamada T."/>
            <person name="Mori H."/>
            <person name="Tajima N."/>
            <person name="Moriyama T."/>
            <person name="Ikeuchi M."/>
            <person name="Watanabe M."/>
            <person name="Wada H."/>
            <person name="Kobayashi K."/>
            <person name="Saito M."/>
            <person name="Masuda T."/>
            <person name="Sasaki-Sekimoto Y."/>
            <person name="Mashiguchi K."/>
            <person name="Awai K."/>
            <person name="Shimojima M."/>
            <person name="Masuda S."/>
            <person name="Iwai M."/>
            <person name="Nobusawa T."/>
            <person name="Narise T."/>
            <person name="Kondo S."/>
            <person name="Saito H."/>
            <person name="Sato R."/>
            <person name="Murakawa M."/>
            <person name="Ihara Y."/>
            <person name="Oshima-Yamada Y."/>
            <person name="Ohtaka K."/>
            <person name="Satoh M."/>
            <person name="Sonobe K."/>
            <person name="Ishii M."/>
            <person name="Ohtani R."/>
            <person name="Kanamori-Sato M."/>
            <person name="Honoki R."/>
            <person name="Miyazaki D."/>
            <person name="Mochizuki H."/>
            <person name="Umetsu J."/>
            <person name="Higashi K."/>
            <person name="Shibata D."/>
            <person name="Kamiya Y."/>
            <person name="Sato N."/>
            <person name="Nakamura Y."/>
            <person name="Tabata S."/>
            <person name="Ida S."/>
            <person name="Kurokawa K."/>
            <person name="Ohta H."/>
        </authorList>
    </citation>
    <scope>NUCLEOTIDE SEQUENCE [LARGE SCALE GENOMIC DNA]</scope>
    <source>
        <strain evidence="7 8">NIES-2285</strain>
    </source>
</reference>
<dbReference type="Gene3D" id="3.90.190.10">
    <property type="entry name" value="Protein tyrosine phosphatase superfamily"/>
    <property type="match status" value="1"/>
</dbReference>
<evidence type="ECO:0000313" key="7">
    <source>
        <dbReference type="EMBL" id="GAQ79701.1"/>
    </source>
</evidence>
<dbReference type="InterPro" id="IPR029021">
    <property type="entry name" value="Prot-tyrosine_phosphatase-like"/>
</dbReference>
<evidence type="ECO:0000256" key="3">
    <source>
        <dbReference type="ARBA" id="ARBA00022801"/>
    </source>
</evidence>
<accession>A0A1Y1HRT6</accession>
<dbReference type="InterPro" id="IPR000387">
    <property type="entry name" value="Tyr_Pase_dom"/>
</dbReference>
<dbReference type="PANTHER" id="PTHR10159">
    <property type="entry name" value="DUAL SPECIFICITY PROTEIN PHOSPHATASE"/>
    <property type="match status" value="1"/>
</dbReference>
<dbReference type="Pfam" id="PF00782">
    <property type="entry name" value="DSPc"/>
    <property type="match status" value="1"/>
</dbReference>
<gene>
    <name evidence="7" type="ORF">KFL_000360170</name>
</gene>
<dbReference type="Proteomes" id="UP000054558">
    <property type="component" value="Unassembled WGS sequence"/>
</dbReference>
<dbReference type="SMART" id="SM00195">
    <property type="entry name" value="DSPc"/>
    <property type="match status" value="1"/>
</dbReference>
<dbReference type="PROSITE" id="PS50054">
    <property type="entry name" value="TYR_PHOSPHATASE_DUAL"/>
    <property type="match status" value="1"/>
</dbReference>
<dbReference type="CDD" id="cd14498">
    <property type="entry name" value="DSP"/>
    <property type="match status" value="1"/>
</dbReference>
<dbReference type="PANTHER" id="PTHR10159:SF529">
    <property type="entry name" value="TYROSINE-PROTEIN PHOSPHATASE DOMAIN-CONTAINING PROTEIN"/>
    <property type="match status" value="1"/>
</dbReference>
<organism evidence="7 8">
    <name type="scientific">Klebsormidium nitens</name>
    <name type="common">Green alga</name>
    <name type="synonym">Ulothrix nitens</name>
    <dbReference type="NCBI Taxonomy" id="105231"/>
    <lineage>
        <taxon>Eukaryota</taxon>
        <taxon>Viridiplantae</taxon>
        <taxon>Streptophyta</taxon>
        <taxon>Klebsormidiophyceae</taxon>
        <taxon>Klebsormidiales</taxon>
        <taxon>Klebsormidiaceae</taxon>
        <taxon>Klebsormidium</taxon>
    </lineage>
</organism>
<evidence type="ECO:0000256" key="1">
    <source>
        <dbReference type="ARBA" id="ARBA00008601"/>
    </source>
</evidence>
<proteinExistence type="inferred from homology"/>
<dbReference type="EC" id="3.1.3.48" evidence="2"/>
<keyword evidence="8" id="KW-1185">Reference proteome</keyword>
<keyword evidence="4" id="KW-0904">Protein phosphatase</keyword>
<dbReference type="PROSITE" id="PS00383">
    <property type="entry name" value="TYR_PHOSPHATASE_1"/>
    <property type="match status" value="1"/>
</dbReference>